<evidence type="ECO:0000313" key="3">
    <source>
        <dbReference type="Proteomes" id="UP000476332"/>
    </source>
</evidence>
<gene>
    <name evidence="2" type="ORF">GTW51_23240</name>
</gene>
<dbReference type="GO" id="GO:0006355">
    <property type="term" value="P:regulation of DNA-templated transcription"/>
    <property type="evidence" value="ECO:0007669"/>
    <property type="project" value="InterPro"/>
</dbReference>
<dbReference type="AlphaFoldDB" id="A0A6L9MNT3"/>
<reference evidence="2 3" key="1">
    <citation type="submission" date="2020-01" db="EMBL/GenBank/DDBJ databases">
        <title>Genomes of bacteria type strains.</title>
        <authorList>
            <person name="Chen J."/>
            <person name="Zhu S."/>
            <person name="Chen J."/>
        </authorList>
    </citation>
    <scope>NUCLEOTIDE SEQUENCE [LARGE SCALE GENOMIC DNA]</scope>
    <source>
        <strain evidence="2 3">KCTC 52919</strain>
    </source>
</reference>
<dbReference type="InterPro" id="IPR036390">
    <property type="entry name" value="WH_DNA-bd_sf"/>
</dbReference>
<keyword evidence="3" id="KW-1185">Reference proteome</keyword>
<feature type="domain" description="HTH iclR-type" evidence="1">
    <location>
        <begin position="1"/>
        <end position="50"/>
    </location>
</feature>
<dbReference type="SUPFAM" id="SSF46785">
    <property type="entry name" value="Winged helix' DNA-binding domain"/>
    <property type="match status" value="1"/>
</dbReference>
<evidence type="ECO:0000313" key="2">
    <source>
        <dbReference type="EMBL" id="NDV89549.1"/>
    </source>
</evidence>
<protein>
    <submittedName>
        <fullName evidence="2">Helix-turn-helix domain-containing protein</fullName>
    </submittedName>
</protein>
<dbReference type="Pfam" id="PF09339">
    <property type="entry name" value="HTH_IclR"/>
    <property type="match status" value="1"/>
</dbReference>
<dbReference type="PROSITE" id="PS51077">
    <property type="entry name" value="HTH_ICLR"/>
    <property type="match status" value="1"/>
</dbReference>
<dbReference type="EMBL" id="JAAAMJ010000067">
    <property type="protein sequence ID" value="NDV89549.1"/>
    <property type="molecule type" value="Genomic_DNA"/>
</dbReference>
<dbReference type="InterPro" id="IPR005471">
    <property type="entry name" value="Tscrpt_reg_IclR_N"/>
</dbReference>
<dbReference type="InterPro" id="IPR036388">
    <property type="entry name" value="WH-like_DNA-bd_sf"/>
</dbReference>
<name>A0A6L9MNT3_9HYPH</name>
<proteinExistence type="predicted"/>
<comment type="caution">
    <text evidence="2">The sequence shown here is derived from an EMBL/GenBank/DDBJ whole genome shotgun (WGS) entry which is preliminary data.</text>
</comment>
<dbReference type="Proteomes" id="UP000476332">
    <property type="component" value="Unassembled WGS sequence"/>
</dbReference>
<accession>A0A6L9MNT3</accession>
<dbReference type="Gene3D" id="1.10.10.10">
    <property type="entry name" value="Winged helix-like DNA-binding domain superfamily/Winged helix DNA-binding domain"/>
    <property type="match status" value="1"/>
</dbReference>
<organism evidence="2 3">
    <name type="scientific">Aurantimonas aggregata</name>
    <dbReference type="NCBI Taxonomy" id="2047720"/>
    <lineage>
        <taxon>Bacteria</taxon>
        <taxon>Pseudomonadati</taxon>
        <taxon>Pseudomonadota</taxon>
        <taxon>Alphaproteobacteria</taxon>
        <taxon>Hyphomicrobiales</taxon>
        <taxon>Aurantimonadaceae</taxon>
        <taxon>Aurantimonas</taxon>
    </lineage>
</organism>
<sequence length="66" mass="6967">MASKDHPVLLNELAKATGLNLSTCHHLLATLVARGYAIHAGRSRGYTLSPHYASWLAGLAQASDPA</sequence>
<evidence type="ECO:0000259" key="1">
    <source>
        <dbReference type="PROSITE" id="PS51077"/>
    </source>
</evidence>
<dbReference type="GO" id="GO:0003677">
    <property type="term" value="F:DNA binding"/>
    <property type="evidence" value="ECO:0007669"/>
    <property type="project" value="InterPro"/>
</dbReference>